<dbReference type="SMART" id="SM00594">
    <property type="entry name" value="UAS"/>
    <property type="match status" value="1"/>
</dbReference>
<sequence length="395" mass="45213">MSVVNFLTHGEREKLDQFMEIVNIHDEEVAMVSMTNADWNLERAIGTHLALGSEGDIYAGGSPLDPVDNQRGSRDDFGNDEYDNNGIGGTANILNDEVGESSTLYQVAPPLMMPHHSQPIPDALKCYTDNFNTRYQIGSTVMPKFYTDTLRNAVKEAFDQENPILCRPLAFFINNENSSNTRNFVTNVLCNELVTSYLATKYILYPWDVTEPRNLDRFLRILTDSNMSSMHYNLKSFNESESHRFPYIAIVLRKGNWFEVIREVNGTSDLNEVVNALYEGFEELQEEKLRVLSKQVERKTKQAKVEEERKLIDQQNEVYYKNLKIDTDNLNKKRIAAKSEIETTRPETKPKITPMKVISVTPQNLPEEPNVSETNIVTVKFRLPKGIQVIGKIFK</sequence>
<dbReference type="GO" id="GO:0005634">
    <property type="term" value="C:nucleus"/>
    <property type="evidence" value="ECO:0000318"/>
    <property type="project" value="GO_Central"/>
</dbReference>
<accession>Q18288</accession>
<dbReference type="KEGG" id="cel:CELE_C28G1.1"/>
<dbReference type="Proteomes" id="UP000001940">
    <property type="component" value="Chromosome X"/>
</dbReference>
<dbReference type="AGR" id="WB:WBGene00006718"/>
<evidence type="ECO:0000313" key="4">
    <source>
        <dbReference type="EMBL" id="CCD63335.2"/>
    </source>
</evidence>
<dbReference type="CDD" id="cd14273">
    <property type="entry name" value="UBA_TAP-C_like"/>
    <property type="match status" value="1"/>
</dbReference>
<dbReference type="WormBase" id="C28G1.1">
    <property type="protein sequence ID" value="CE47376"/>
    <property type="gene ID" value="WBGene00006718"/>
    <property type="gene designation" value="ubc-23"/>
</dbReference>
<dbReference type="GO" id="GO:0043130">
    <property type="term" value="F:ubiquitin binding"/>
    <property type="evidence" value="ECO:0000318"/>
    <property type="project" value="GO_Central"/>
</dbReference>
<evidence type="ECO:0000256" key="2">
    <source>
        <dbReference type="SAM" id="MobiDB-lite"/>
    </source>
</evidence>
<dbReference type="Gene3D" id="1.10.8.10">
    <property type="entry name" value="DNA helicase RuvA subunit, C-terminal domain"/>
    <property type="match status" value="1"/>
</dbReference>
<dbReference type="InterPro" id="IPR049483">
    <property type="entry name" value="FAF1_2-like_UAS"/>
</dbReference>
<dbReference type="HOGENOM" id="CLU_034590_0_0_1"/>
<dbReference type="Gene3D" id="3.40.30.10">
    <property type="entry name" value="Glutaredoxin"/>
    <property type="match status" value="1"/>
</dbReference>
<protein>
    <submittedName>
        <fullName evidence="4">UAS domain-containing protein</fullName>
    </submittedName>
</protein>
<dbReference type="PeptideAtlas" id="Q18288"/>
<evidence type="ECO:0000259" key="3">
    <source>
        <dbReference type="SMART" id="SM00594"/>
    </source>
</evidence>
<reference evidence="4 5" key="1">
    <citation type="journal article" date="1998" name="Science">
        <title>Genome sequence of the nematode C. elegans: a platform for investigating biology.</title>
        <authorList>
            <consortium name="The C. elegans sequencing consortium"/>
            <person name="Sulson J.E."/>
            <person name="Waterston R."/>
        </authorList>
    </citation>
    <scope>NUCLEOTIDE SEQUENCE [LARGE SCALE GENOMIC DNA]</scope>
    <source>
        <strain evidence="4 5">Bristol N2</strain>
    </source>
</reference>
<feature type="region of interest" description="Disordered" evidence="2">
    <location>
        <begin position="60"/>
        <end position="79"/>
    </location>
</feature>
<dbReference type="EMBL" id="BX284606">
    <property type="protein sequence ID" value="CCD63335.2"/>
    <property type="molecule type" value="Genomic_DNA"/>
</dbReference>
<dbReference type="Bgee" id="WBGene00006718">
    <property type="expression patterns" value="Expressed in adult organism and 1 other cell type or tissue"/>
</dbReference>
<dbReference type="AlphaFoldDB" id="Q18288"/>
<dbReference type="eggNOG" id="KOG1363">
    <property type="taxonomic scope" value="Eukaryota"/>
</dbReference>
<dbReference type="CTD" id="182989"/>
<evidence type="ECO:0000313" key="5">
    <source>
        <dbReference type="Proteomes" id="UP000001940"/>
    </source>
</evidence>
<dbReference type="PANTHER" id="PTHR23322">
    <property type="entry name" value="FAS-ASSOCIATED PROTEIN"/>
    <property type="match status" value="1"/>
</dbReference>
<proteinExistence type="predicted"/>
<dbReference type="STRING" id="6239.C28G1.1.1"/>
<dbReference type="GO" id="GO:0036503">
    <property type="term" value="P:ERAD pathway"/>
    <property type="evidence" value="ECO:0000318"/>
    <property type="project" value="GO_Central"/>
</dbReference>
<dbReference type="PhylomeDB" id="Q18288"/>
<dbReference type="SMR" id="Q18288"/>
<dbReference type="FunCoup" id="Q18288">
    <property type="interactions" value="604"/>
</dbReference>
<dbReference type="PANTHER" id="PTHR23322:SF96">
    <property type="entry name" value="FAS-ASSOCIATED FACTOR 1"/>
    <property type="match status" value="1"/>
</dbReference>
<name>Q18288_CAEEL</name>
<organism evidence="4 5">
    <name type="scientific">Caenorhabditis elegans</name>
    <dbReference type="NCBI Taxonomy" id="6239"/>
    <lineage>
        <taxon>Eukaryota</taxon>
        <taxon>Metazoa</taxon>
        <taxon>Ecdysozoa</taxon>
        <taxon>Nematoda</taxon>
        <taxon>Chromadorea</taxon>
        <taxon>Rhabditida</taxon>
        <taxon>Rhabditina</taxon>
        <taxon>Rhabditomorpha</taxon>
        <taxon>Rhabditoidea</taxon>
        <taxon>Rhabditidae</taxon>
        <taxon>Peloderinae</taxon>
        <taxon>Caenorhabditis</taxon>
    </lineage>
</organism>
<dbReference type="InterPro" id="IPR050730">
    <property type="entry name" value="UBX_domain-protein"/>
</dbReference>
<keyword evidence="5" id="KW-1185">Reference proteome</keyword>
<feature type="coiled-coil region" evidence="1">
    <location>
        <begin position="282"/>
        <end position="309"/>
    </location>
</feature>
<dbReference type="InParanoid" id="Q18288"/>
<keyword evidence="1" id="KW-0175">Coiled coil</keyword>
<dbReference type="InterPro" id="IPR006577">
    <property type="entry name" value="UAS"/>
</dbReference>
<dbReference type="GO" id="GO:0005783">
    <property type="term" value="C:endoplasmic reticulum"/>
    <property type="evidence" value="ECO:0000318"/>
    <property type="project" value="GO_Central"/>
</dbReference>
<evidence type="ECO:0000256" key="1">
    <source>
        <dbReference type="SAM" id="Coils"/>
    </source>
</evidence>
<feature type="domain" description="UAS" evidence="3">
    <location>
        <begin position="122"/>
        <end position="278"/>
    </location>
</feature>
<dbReference type="eggNOG" id="KOG0418">
    <property type="taxonomic scope" value="Eukaryota"/>
</dbReference>
<dbReference type="RefSeq" id="NP_509498.4">
    <property type="nucleotide sequence ID" value="NM_077097.5"/>
</dbReference>
<gene>
    <name evidence="4 6" type="primary">ubc-23</name>
    <name evidence="6" type="ORF">C28G1.1</name>
    <name evidence="4" type="ORF">CELE_C28G1.1</name>
</gene>
<dbReference type="OMA" id="CFNDPHA"/>
<dbReference type="OrthoDB" id="1920064at2759"/>
<dbReference type="PaxDb" id="6239-C28G1.1"/>
<dbReference type="Pfam" id="PF14555">
    <property type="entry name" value="UBA_4"/>
    <property type="match status" value="1"/>
</dbReference>
<evidence type="ECO:0000313" key="6">
    <source>
        <dbReference type="WormBase" id="C28G1.1"/>
    </source>
</evidence>
<dbReference type="GeneID" id="182989"/>
<dbReference type="Pfam" id="PF21021">
    <property type="entry name" value="FAF1"/>
    <property type="match status" value="1"/>
</dbReference>
<dbReference type="UCSC" id="C28G1.1">
    <property type="organism name" value="c. elegans"/>
</dbReference>